<dbReference type="PANTHER" id="PTHR22952">
    <property type="entry name" value="CAMP-RESPONSE ELEMENT BINDING PROTEIN-RELATED"/>
    <property type="match status" value="1"/>
</dbReference>
<dbReference type="InterPro" id="IPR046347">
    <property type="entry name" value="bZIP_sf"/>
</dbReference>
<accession>A0A8B8LFU9</accession>
<protein>
    <submittedName>
        <fullName evidence="6">G-box-binding factor 4-like</fullName>
    </submittedName>
</protein>
<dbReference type="SMART" id="SM00338">
    <property type="entry name" value="BRLZ"/>
    <property type="match status" value="1"/>
</dbReference>
<dbReference type="FunFam" id="1.20.5.170:FF:000036">
    <property type="entry name" value="ABSCISIC ACID-INSENSITIVE 5-like protein 2"/>
    <property type="match status" value="1"/>
</dbReference>
<dbReference type="GeneID" id="113865007"/>
<dbReference type="GO" id="GO:0003700">
    <property type="term" value="F:DNA-binding transcription factor activity"/>
    <property type="evidence" value="ECO:0007669"/>
    <property type="project" value="InterPro"/>
</dbReference>
<keyword evidence="2" id="KW-0238">DNA-binding</keyword>
<sequence>MTSSKVDLPRQGSVSNLLADEVWEEVVGGATESTISLEDFLTKATSVVRNDTVRGKRKAVEEPLDKATLQKQRRMIKNRESAARSRERKQAYTVELESLVTHLEKENALLLKEEADRKRQRFEQLMECLVSVEEKPRLKKKLRRVNSTQW</sequence>
<dbReference type="PROSITE" id="PS50217">
    <property type="entry name" value="BZIP"/>
    <property type="match status" value="1"/>
</dbReference>
<dbReference type="Gene3D" id="1.20.5.170">
    <property type="match status" value="1"/>
</dbReference>
<evidence type="ECO:0000256" key="2">
    <source>
        <dbReference type="ARBA" id="ARBA00023125"/>
    </source>
</evidence>
<evidence type="ECO:0000313" key="6">
    <source>
        <dbReference type="RefSeq" id="XP_027355110.1"/>
    </source>
</evidence>
<organism evidence="5 6">
    <name type="scientific">Abrus precatorius</name>
    <name type="common">Indian licorice</name>
    <name type="synonym">Glycine abrus</name>
    <dbReference type="NCBI Taxonomy" id="3816"/>
    <lineage>
        <taxon>Eukaryota</taxon>
        <taxon>Viridiplantae</taxon>
        <taxon>Streptophyta</taxon>
        <taxon>Embryophyta</taxon>
        <taxon>Tracheophyta</taxon>
        <taxon>Spermatophyta</taxon>
        <taxon>Magnoliopsida</taxon>
        <taxon>eudicotyledons</taxon>
        <taxon>Gunneridae</taxon>
        <taxon>Pentapetalae</taxon>
        <taxon>rosids</taxon>
        <taxon>fabids</taxon>
        <taxon>Fabales</taxon>
        <taxon>Fabaceae</taxon>
        <taxon>Papilionoideae</taxon>
        <taxon>50 kb inversion clade</taxon>
        <taxon>NPAAA clade</taxon>
        <taxon>indigoferoid/millettioid clade</taxon>
        <taxon>Abreae</taxon>
        <taxon>Abrus</taxon>
    </lineage>
</organism>
<dbReference type="PROSITE" id="PS00036">
    <property type="entry name" value="BZIP_BASIC"/>
    <property type="match status" value="1"/>
</dbReference>
<dbReference type="SUPFAM" id="SSF57959">
    <property type="entry name" value="Leucine zipper domain"/>
    <property type="match status" value="1"/>
</dbReference>
<evidence type="ECO:0000256" key="3">
    <source>
        <dbReference type="ARBA" id="ARBA00023242"/>
    </source>
</evidence>
<keyword evidence="5" id="KW-1185">Reference proteome</keyword>
<proteinExistence type="predicted"/>
<dbReference type="PANTHER" id="PTHR22952:SF392">
    <property type="entry name" value="BZIP TRANSCRIPTION FACTOR 12"/>
    <property type="match status" value="1"/>
</dbReference>
<keyword evidence="3" id="KW-0539">Nucleus</keyword>
<evidence type="ECO:0000256" key="1">
    <source>
        <dbReference type="ARBA" id="ARBA00004123"/>
    </source>
</evidence>
<dbReference type="GO" id="GO:0005634">
    <property type="term" value="C:nucleus"/>
    <property type="evidence" value="ECO:0007669"/>
    <property type="project" value="UniProtKB-SubCell"/>
</dbReference>
<dbReference type="InterPro" id="IPR043452">
    <property type="entry name" value="BZIP46-like"/>
</dbReference>
<feature type="domain" description="BZIP" evidence="4">
    <location>
        <begin position="68"/>
        <end position="120"/>
    </location>
</feature>
<dbReference type="GO" id="GO:0003677">
    <property type="term" value="F:DNA binding"/>
    <property type="evidence" value="ECO:0007669"/>
    <property type="project" value="UniProtKB-KW"/>
</dbReference>
<dbReference type="Proteomes" id="UP000694853">
    <property type="component" value="Unplaced"/>
</dbReference>
<dbReference type="GO" id="GO:0045893">
    <property type="term" value="P:positive regulation of DNA-templated transcription"/>
    <property type="evidence" value="ECO:0007669"/>
    <property type="project" value="InterPro"/>
</dbReference>
<dbReference type="CDD" id="cd14707">
    <property type="entry name" value="bZIP_plant_BZIP46"/>
    <property type="match status" value="1"/>
</dbReference>
<dbReference type="KEGG" id="aprc:113865007"/>
<evidence type="ECO:0000259" key="4">
    <source>
        <dbReference type="PROSITE" id="PS50217"/>
    </source>
</evidence>
<dbReference type="OrthoDB" id="644067at2759"/>
<dbReference type="RefSeq" id="XP_027355110.1">
    <property type="nucleotide sequence ID" value="XM_027499309.1"/>
</dbReference>
<reference evidence="5" key="1">
    <citation type="journal article" date="2019" name="Toxins">
        <title>Detection of Abrin-Like and Prepropulchellin-Like Toxin Genes and Transcripts Using Whole Genome Sequencing and Full-Length Transcript Sequencing of Abrus precatorius.</title>
        <authorList>
            <person name="Hovde B.T."/>
            <person name="Daligault H.E."/>
            <person name="Hanschen E.R."/>
            <person name="Kunde Y.A."/>
            <person name="Johnson M.B."/>
            <person name="Starkenburg S.R."/>
            <person name="Johnson S.L."/>
        </authorList>
    </citation>
    <scope>NUCLEOTIDE SEQUENCE [LARGE SCALE GENOMIC DNA]</scope>
</reference>
<comment type="subcellular location">
    <subcellularLocation>
        <location evidence="1">Nucleus</location>
    </subcellularLocation>
</comment>
<evidence type="ECO:0000313" key="5">
    <source>
        <dbReference type="Proteomes" id="UP000694853"/>
    </source>
</evidence>
<name>A0A8B8LFU9_ABRPR</name>
<dbReference type="AlphaFoldDB" id="A0A8B8LFU9"/>
<dbReference type="Pfam" id="PF00170">
    <property type="entry name" value="bZIP_1"/>
    <property type="match status" value="1"/>
</dbReference>
<dbReference type="InterPro" id="IPR004827">
    <property type="entry name" value="bZIP"/>
</dbReference>
<gene>
    <name evidence="6" type="primary">LOC113865007</name>
</gene>
<reference evidence="6" key="2">
    <citation type="submission" date="2025-08" db="UniProtKB">
        <authorList>
            <consortium name="RefSeq"/>
        </authorList>
    </citation>
    <scope>IDENTIFICATION</scope>
    <source>
        <tissue evidence="6">Young leaves</tissue>
    </source>
</reference>